<gene>
    <name evidence="2" type="ORF">UFOVP343_56</name>
</gene>
<name>A0A6J5LXT2_9CAUD</name>
<dbReference type="InterPro" id="IPR011379">
    <property type="entry name" value="MazG-related_GP37"/>
</dbReference>
<dbReference type="Gene3D" id="1.10.287.1080">
    <property type="entry name" value="MazG-like"/>
    <property type="match status" value="1"/>
</dbReference>
<evidence type="ECO:0000259" key="1">
    <source>
        <dbReference type="Pfam" id="PF03819"/>
    </source>
</evidence>
<proteinExistence type="predicted"/>
<sequence>MISGEDIEAFLDEKRRADLTLNVYQKAARRTAIYKDKIIYPALGLCGESGEVAEKIKKYLRDGVMNDKEVAKELGDVLWYVANLAEDLGYDLAEIADMNLEKLADRANRNVIKGSGDNR</sequence>
<accession>A0A6J5LXT2</accession>
<dbReference type="EMBL" id="LR796358">
    <property type="protein sequence ID" value="CAB4139288.1"/>
    <property type="molecule type" value="Genomic_DNA"/>
</dbReference>
<dbReference type="CDD" id="cd11541">
    <property type="entry name" value="NTP-PPase_u4"/>
    <property type="match status" value="1"/>
</dbReference>
<dbReference type="PIRSF" id="PIRSF006639">
    <property type="entry name" value="UCP006639_pph"/>
    <property type="match status" value="1"/>
</dbReference>
<dbReference type="Pfam" id="PF03819">
    <property type="entry name" value="MazG"/>
    <property type="match status" value="1"/>
</dbReference>
<evidence type="ECO:0000313" key="2">
    <source>
        <dbReference type="EMBL" id="CAB4139288.1"/>
    </source>
</evidence>
<reference evidence="2" key="1">
    <citation type="submission" date="2020-04" db="EMBL/GenBank/DDBJ databases">
        <authorList>
            <person name="Chiriac C."/>
            <person name="Salcher M."/>
            <person name="Ghai R."/>
            <person name="Kavagutti S V."/>
        </authorList>
    </citation>
    <scope>NUCLEOTIDE SEQUENCE</scope>
</reference>
<dbReference type="SUPFAM" id="SSF101386">
    <property type="entry name" value="all-alpha NTP pyrophosphatases"/>
    <property type="match status" value="1"/>
</dbReference>
<dbReference type="InterPro" id="IPR004518">
    <property type="entry name" value="MazG-like_dom"/>
</dbReference>
<organism evidence="2">
    <name type="scientific">uncultured Caudovirales phage</name>
    <dbReference type="NCBI Taxonomy" id="2100421"/>
    <lineage>
        <taxon>Viruses</taxon>
        <taxon>Duplodnaviria</taxon>
        <taxon>Heunggongvirae</taxon>
        <taxon>Uroviricota</taxon>
        <taxon>Caudoviricetes</taxon>
        <taxon>Peduoviridae</taxon>
        <taxon>Maltschvirus</taxon>
        <taxon>Maltschvirus maltsch</taxon>
    </lineage>
</organism>
<feature type="domain" description="NTP pyrophosphohydrolase MazG-like" evidence="1">
    <location>
        <begin position="44"/>
        <end position="108"/>
    </location>
</feature>
<protein>
    <submittedName>
        <fullName evidence="2">MazG Predicted pyrophosphatase</fullName>
    </submittedName>
</protein>